<feature type="region of interest" description="Disordered" evidence="1">
    <location>
        <begin position="158"/>
        <end position="205"/>
    </location>
</feature>
<sequence>MTVLGAFLSTWDDARATFGAGTPVGGAEFDMSGQFHELRSTVLSAAPGGEWSGTAAEAYDDRNRAHAGAIGRLAELDRRLGVEVDRSAAVVTAGRRDLDSVKQWVIDAAASVPPTAEGDRALLPVVAKGTAEIADILNRSNADMDAIAARIREIGSGYDEITGRDGHDSGDPNDKPADKHPGDAIPAPPPWAKHDGGSGEWGSQPWYARGDDAAFKAAIEAGLPVIGLKWPHAADLLDHYLDNTGTPYKLDVNSMMNDIPQMRARADAKVNDEVNRIAAEAAATGQYGQPVAFRTGWDGYYMDAEANPDWYHAVGGVDMSVGGVVTVYPPDTPGGPPRVHVESQVNVADQYNWDEGKETKVGPITITDKDMGGLQTAGMAREFEIAGASSVATYDGVPR</sequence>
<dbReference type="RefSeq" id="WP_133427275.1">
    <property type="nucleotide sequence ID" value="NZ_SDLO01000012.1"/>
</dbReference>
<accession>A0A4V6PMN7</accession>
<dbReference type="InterPro" id="IPR043796">
    <property type="entry name" value="ESX-1_EspA/EspE-like"/>
</dbReference>
<dbReference type="Pfam" id="PF18879">
    <property type="entry name" value="EspA_EspE"/>
    <property type="match status" value="1"/>
</dbReference>
<dbReference type="EMBL" id="SDLO01000012">
    <property type="protein sequence ID" value="TDK88003.1"/>
    <property type="molecule type" value="Genomic_DNA"/>
</dbReference>
<proteinExistence type="predicted"/>
<feature type="compositionally biased region" description="Basic and acidic residues" evidence="1">
    <location>
        <begin position="161"/>
        <end position="182"/>
    </location>
</feature>
<evidence type="ECO:0000259" key="2">
    <source>
        <dbReference type="Pfam" id="PF18879"/>
    </source>
</evidence>
<feature type="domain" description="ESX-1 secretion-associated protein EspA/EspE-like" evidence="2">
    <location>
        <begin position="18"/>
        <end position="99"/>
    </location>
</feature>
<gene>
    <name evidence="3" type="ORF">EUA03_16855</name>
</gene>
<organism evidence="3 4">
    <name type="scientific">Mycolicibacterium mucogenicum</name>
    <name type="common">Mycobacterium mucogenicum</name>
    <dbReference type="NCBI Taxonomy" id="56689"/>
    <lineage>
        <taxon>Bacteria</taxon>
        <taxon>Bacillati</taxon>
        <taxon>Actinomycetota</taxon>
        <taxon>Actinomycetes</taxon>
        <taxon>Mycobacteriales</taxon>
        <taxon>Mycobacteriaceae</taxon>
        <taxon>Mycolicibacterium</taxon>
    </lineage>
</organism>
<comment type="caution">
    <text evidence="3">The sequence shown here is derived from an EMBL/GenBank/DDBJ whole genome shotgun (WGS) entry which is preliminary data.</text>
</comment>
<reference evidence="3 4" key="1">
    <citation type="submission" date="2019-01" db="EMBL/GenBank/DDBJ databases">
        <title>High-quality-draft genome sequences of five non-tuberculosis mycobacteriaceae isolated from a nosocomial environment.</title>
        <authorList>
            <person name="Tiago I."/>
            <person name="Alarico S."/>
            <person name="Pereira S.G."/>
            <person name="Coelho C."/>
            <person name="Maranha A."/>
            <person name="Empadinhas N."/>
        </authorList>
    </citation>
    <scope>NUCLEOTIDE SEQUENCE [LARGE SCALE GENOMIC DNA]</scope>
    <source>
        <strain evidence="3 4">24AIII</strain>
    </source>
</reference>
<evidence type="ECO:0000313" key="4">
    <source>
        <dbReference type="Proteomes" id="UP000294929"/>
    </source>
</evidence>
<dbReference type="Proteomes" id="UP000294929">
    <property type="component" value="Unassembled WGS sequence"/>
</dbReference>
<evidence type="ECO:0000313" key="3">
    <source>
        <dbReference type="EMBL" id="TDK88003.1"/>
    </source>
</evidence>
<evidence type="ECO:0000256" key="1">
    <source>
        <dbReference type="SAM" id="MobiDB-lite"/>
    </source>
</evidence>
<protein>
    <submittedName>
        <fullName evidence="3">DUF4226 domain-containing protein</fullName>
    </submittedName>
</protein>
<dbReference type="AlphaFoldDB" id="A0A4V6PMN7"/>
<name>A0A4V6PMN7_MYCMU</name>